<dbReference type="CDD" id="cd02696">
    <property type="entry name" value="MurNAc-LAA"/>
    <property type="match status" value="1"/>
</dbReference>
<proteinExistence type="predicted"/>
<reference evidence="5 6" key="1">
    <citation type="journal article" date="2018" name="Genome Announc.">
        <title>Draft Genome Sequence of "Candidatus Phycosocius bacilliformis," an Alphaproteobacterial Ectosymbiont of the Hydrocarbon-Producing Green Alga Botryococcus braunii.</title>
        <authorList>
            <person name="Tanabe Y."/>
            <person name="Yamaguchi H."/>
            <person name="Watanabe M.M."/>
        </authorList>
    </citation>
    <scope>NUCLEOTIDE SEQUENCE [LARGE SCALE GENOMIC DNA]</scope>
    <source>
        <strain evidence="5 6">BOTRYCO-2</strain>
    </source>
</reference>
<dbReference type="InterPro" id="IPR021731">
    <property type="entry name" value="AMIN_dom"/>
</dbReference>
<dbReference type="InterPro" id="IPR050695">
    <property type="entry name" value="N-acetylmuramoyl_amidase_3"/>
</dbReference>
<feature type="domain" description="MurNAc-LAA" evidence="4">
    <location>
        <begin position="286"/>
        <end position="437"/>
    </location>
</feature>
<dbReference type="GO" id="GO:0009253">
    <property type="term" value="P:peptidoglycan catabolic process"/>
    <property type="evidence" value="ECO:0007669"/>
    <property type="project" value="InterPro"/>
</dbReference>
<dbReference type="AlphaFoldDB" id="A0A2P2EBB4"/>
<organism evidence="5 6">
    <name type="scientific">Candidatus Phycosocius bacilliformis</name>
    <dbReference type="NCBI Taxonomy" id="1445552"/>
    <lineage>
        <taxon>Bacteria</taxon>
        <taxon>Pseudomonadati</taxon>
        <taxon>Pseudomonadota</taxon>
        <taxon>Alphaproteobacteria</taxon>
        <taxon>Caulobacterales</taxon>
        <taxon>Caulobacterales incertae sedis</taxon>
        <taxon>Candidatus Phycosocius</taxon>
    </lineage>
</organism>
<comment type="catalytic activity">
    <reaction evidence="1">
        <text>Hydrolyzes the link between N-acetylmuramoyl residues and L-amino acid residues in certain cell-wall glycopeptides.</text>
        <dbReference type="EC" id="3.5.1.28"/>
    </reaction>
</comment>
<dbReference type="GO" id="GO:0008745">
    <property type="term" value="F:N-acetylmuramoyl-L-alanine amidase activity"/>
    <property type="evidence" value="ECO:0007669"/>
    <property type="project" value="UniProtKB-EC"/>
</dbReference>
<protein>
    <recommendedName>
        <fullName evidence="2">N-acetylmuramoyl-L-alanine amidase</fullName>
        <ecNumber evidence="2">3.5.1.28</ecNumber>
    </recommendedName>
</protein>
<dbReference type="EMBL" id="BFBR01000006">
    <property type="protein sequence ID" value="GBF58342.1"/>
    <property type="molecule type" value="Genomic_DNA"/>
</dbReference>
<evidence type="ECO:0000313" key="6">
    <source>
        <dbReference type="Proteomes" id="UP000245086"/>
    </source>
</evidence>
<evidence type="ECO:0000256" key="2">
    <source>
        <dbReference type="ARBA" id="ARBA00011901"/>
    </source>
</evidence>
<dbReference type="PANTHER" id="PTHR30404">
    <property type="entry name" value="N-ACETYLMURAMOYL-L-ALANINE AMIDASE"/>
    <property type="match status" value="1"/>
</dbReference>
<dbReference type="Proteomes" id="UP000245086">
    <property type="component" value="Unassembled WGS sequence"/>
</dbReference>
<dbReference type="SUPFAM" id="SSF53187">
    <property type="entry name" value="Zn-dependent exopeptidases"/>
    <property type="match status" value="1"/>
</dbReference>
<dbReference type="Pfam" id="PF11741">
    <property type="entry name" value="AMIN"/>
    <property type="match status" value="1"/>
</dbReference>
<evidence type="ECO:0000313" key="5">
    <source>
        <dbReference type="EMBL" id="GBF58342.1"/>
    </source>
</evidence>
<dbReference type="Gene3D" id="3.40.630.40">
    <property type="entry name" value="Zn-dependent exopeptidases"/>
    <property type="match status" value="1"/>
</dbReference>
<dbReference type="PANTHER" id="PTHR30404:SF0">
    <property type="entry name" value="N-ACETYLMURAMOYL-L-ALANINE AMIDASE AMIC"/>
    <property type="match status" value="1"/>
</dbReference>
<dbReference type="EC" id="3.5.1.28" evidence="2"/>
<name>A0A2P2EBB4_9PROT</name>
<dbReference type="SMART" id="SM00646">
    <property type="entry name" value="Ami_3"/>
    <property type="match status" value="1"/>
</dbReference>
<keyword evidence="3 5" id="KW-0378">Hydrolase</keyword>
<dbReference type="GO" id="GO:0030288">
    <property type="term" value="C:outer membrane-bounded periplasmic space"/>
    <property type="evidence" value="ECO:0007669"/>
    <property type="project" value="TreeGrafter"/>
</dbReference>
<dbReference type="Pfam" id="PF01520">
    <property type="entry name" value="Amidase_3"/>
    <property type="match status" value="1"/>
</dbReference>
<evidence type="ECO:0000256" key="3">
    <source>
        <dbReference type="ARBA" id="ARBA00022801"/>
    </source>
</evidence>
<keyword evidence="6" id="KW-1185">Reference proteome</keyword>
<accession>A0A2P2EBB4</accession>
<evidence type="ECO:0000256" key="1">
    <source>
        <dbReference type="ARBA" id="ARBA00001561"/>
    </source>
</evidence>
<sequence>MKILSYQRVFAALLRAVRRPSASWHRWGLVAVLGLVLASLTLGWANVGLWSGSERASAVRNGQAQAQVSNAPANRNMARVSAIETSQTTDATVLSIRLDQNITYRLFALSSPSPRIVIDMPRVNWGLGNGKSGVLVGQGGISQIRFADKSQTESRIVLDLTGPMRVRKQEIVGVLGGRQLRLELVPTNPKTFVTAAPPPKPKVVEKAQTVPSPIRPGTAGRRFVVVIDPGHGGKDPGATGISGALYEKEVTLASALLLRDYLKRDRRFDVILTRDTDVFLTLERRILIARDRRADLFISLHADSAPAGSRAVGATVYTLSEAGGQRARQLLNNDNWSIAPPNQTSDKSVIEILRDLTQRDTKNQSAIFGQSLIGEIRRIGPVTQTSHRRAGFFVLLSPRVPAVLLEMGFMSHPEDEARLANPQFRSRQMAATAKAISDYFDRVQVVTGSGAK</sequence>
<gene>
    <name evidence="5" type="primary">amiC</name>
    <name evidence="5" type="ORF">PbB2_02022</name>
</gene>
<dbReference type="Gene3D" id="2.60.40.3500">
    <property type="match status" value="1"/>
</dbReference>
<evidence type="ECO:0000259" key="4">
    <source>
        <dbReference type="SMART" id="SM00646"/>
    </source>
</evidence>
<dbReference type="InterPro" id="IPR002508">
    <property type="entry name" value="MurNAc-LAA_cat"/>
</dbReference>
<comment type="caution">
    <text evidence="5">The sequence shown here is derived from an EMBL/GenBank/DDBJ whole genome shotgun (WGS) entry which is preliminary data.</text>
</comment>